<dbReference type="InterPro" id="IPR012349">
    <property type="entry name" value="Split_barrel_FMN-bd"/>
</dbReference>
<organism evidence="2 3">
    <name type="scientific">Actinacidiphila polyblastidii</name>
    <dbReference type="NCBI Taxonomy" id="3110430"/>
    <lineage>
        <taxon>Bacteria</taxon>
        <taxon>Bacillati</taxon>
        <taxon>Actinomycetota</taxon>
        <taxon>Actinomycetes</taxon>
        <taxon>Kitasatosporales</taxon>
        <taxon>Streptomycetaceae</taxon>
        <taxon>Actinacidiphila</taxon>
    </lineage>
</organism>
<dbReference type="InterPro" id="IPR001387">
    <property type="entry name" value="Cro/C1-type_HTH"/>
</dbReference>
<dbReference type="InterPro" id="IPR024747">
    <property type="entry name" value="Pyridox_Oxase-rel"/>
</dbReference>
<dbReference type="EMBL" id="JAZEWV010000013">
    <property type="protein sequence ID" value="MEE4543845.1"/>
    <property type="molecule type" value="Genomic_DNA"/>
</dbReference>
<feature type="domain" description="HTH cro/C1-type" evidence="1">
    <location>
        <begin position="25"/>
        <end position="79"/>
    </location>
</feature>
<keyword evidence="3" id="KW-1185">Reference proteome</keyword>
<gene>
    <name evidence="2" type="ORF">V2S66_17940</name>
</gene>
<dbReference type="Proteomes" id="UP001344658">
    <property type="component" value="Unassembled WGS sequence"/>
</dbReference>
<dbReference type="PROSITE" id="PS50943">
    <property type="entry name" value="HTH_CROC1"/>
    <property type="match status" value="1"/>
</dbReference>
<accession>A0ABU7PDG7</accession>
<name>A0ABU7PDG7_9ACTN</name>
<evidence type="ECO:0000313" key="3">
    <source>
        <dbReference type="Proteomes" id="UP001344658"/>
    </source>
</evidence>
<dbReference type="RefSeq" id="WP_330796626.1">
    <property type="nucleotide sequence ID" value="NZ_JAZEWV010000013.1"/>
</dbReference>
<dbReference type="InterPro" id="IPR010982">
    <property type="entry name" value="Lambda_DNA-bd_dom_sf"/>
</dbReference>
<evidence type="ECO:0000313" key="2">
    <source>
        <dbReference type="EMBL" id="MEE4543845.1"/>
    </source>
</evidence>
<sequence length="227" mass="24757">MNQPVVPDAVQEVRTPDPRVLAHRIADRRLQLGLSESALATQAGMAPRYLQHLLAAGVDFDPAGLRRIAWVLQLTYDELLGGRTDLPPGQSGPSEHPALFRLTTPECWDRIGIRGVGRVAVAADPAPTVFPVNYAVDHHSIVYRTAPGEATAPDSGSPVSFEIDHLDDRAGRGWSVLVTGTAERIDDPVSVRRLHERHSAEPWAGGDRDLWIRILPEMVGGRRIGSL</sequence>
<dbReference type="Pfam" id="PF12900">
    <property type="entry name" value="Pyridox_ox_2"/>
    <property type="match status" value="1"/>
</dbReference>
<dbReference type="SUPFAM" id="SSF50475">
    <property type="entry name" value="FMN-binding split barrel"/>
    <property type="match status" value="1"/>
</dbReference>
<evidence type="ECO:0000259" key="1">
    <source>
        <dbReference type="PROSITE" id="PS50943"/>
    </source>
</evidence>
<proteinExistence type="predicted"/>
<reference evidence="2 3" key="1">
    <citation type="submission" date="2023-12" db="EMBL/GenBank/DDBJ databases">
        <title>Streptomyces sp. V4-01.</title>
        <authorList>
            <person name="Somphong A."/>
            <person name="Phongsopitanun W."/>
        </authorList>
    </citation>
    <scope>NUCLEOTIDE SEQUENCE [LARGE SCALE GENOMIC DNA]</scope>
    <source>
        <strain evidence="2 3">V4-01</strain>
    </source>
</reference>
<protein>
    <submittedName>
        <fullName evidence="2">Pyridoxamine 5'-phosphate oxidase family protein</fullName>
    </submittedName>
</protein>
<dbReference type="CDD" id="cd00093">
    <property type="entry name" value="HTH_XRE"/>
    <property type="match status" value="1"/>
</dbReference>
<dbReference type="SMART" id="SM00530">
    <property type="entry name" value="HTH_XRE"/>
    <property type="match status" value="1"/>
</dbReference>
<comment type="caution">
    <text evidence="2">The sequence shown here is derived from an EMBL/GenBank/DDBJ whole genome shotgun (WGS) entry which is preliminary data.</text>
</comment>
<dbReference type="SUPFAM" id="SSF47413">
    <property type="entry name" value="lambda repressor-like DNA-binding domains"/>
    <property type="match status" value="1"/>
</dbReference>
<dbReference type="Gene3D" id="2.30.110.10">
    <property type="entry name" value="Electron Transport, Fmn-binding Protein, Chain A"/>
    <property type="match status" value="1"/>
</dbReference>
<dbReference type="Gene3D" id="1.10.260.40">
    <property type="entry name" value="lambda repressor-like DNA-binding domains"/>
    <property type="match status" value="1"/>
</dbReference>